<feature type="compositionally biased region" description="Basic and acidic residues" evidence="1">
    <location>
        <begin position="566"/>
        <end position="576"/>
    </location>
</feature>
<evidence type="ECO:0000259" key="4">
    <source>
        <dbReference type="Pfam" id="PF11887"/>
    </source>
</evidence>
<name>A0A0U1CVD0_9MYCO</name>
<dbReference type="InterPro" id="IPR003399">
    <property type="entry name" value="Mce/MlaD"/>
</dbReference>
<feature type="region of interest" description="Disordered" evidence="1">
    <location>
        <begin position="499"/>
        <end position="637"/>
    </location>
</feature>
<dbReference type="PANTHER" id="PTHR33371:SF19">
    <property type="entry name" value="MCE-FAMILY PROTEIN MCE4A"/>
    <property type="match status" value="1"/>
</dbReference>
<dbReference type="Pfam" id="PF02470">
    <property type="entry name" value="MlaD"/>
    <property type="match status" value="1"/>
</dbReference>
<protein>
    <submittedName>
        <fullName evidence="5">Virulence factor Mce family protein</fullName>
    </submittedName>
</protein>
<dbReference type="PANTHER" id="PTHR33371">
    <property type="entry name" value="INTERMEMBRANE PHOSPHOLIPID TRANSPORT SYSTEM BINDING PROTEIN MLAD-RELATED"/>
    <property type="match status" value="1"/>
</dbReference>
<reference evidence="5 6" key="1">
    <citation type="submission" date="2015-03" db="EMBL/GenBank/DDBJ databases">
        <authorList>
            <person name="Murphy D."/>
        </authorList>
    </citation>
    <scope>NUCLEOTIDE SEQUENCE [LARGE SCALE GENOMIC DNA]</scope>
    <source>
        <strain evidence="5 6">D16</strain>
    </source>
</reference>
<feature type="compositionally biased region" description="Basic and acidic residues" evidence="1">
    <location>
        <begin position="514"/>
        <end position="537"/>
    </location>
</feature>
<sequence>MASSTATLRDRFEQRFKHWRYDPPYKTATAAMVLLVVAVLVLTWMQFRGAFEQKTQLTVLANRSGLSMDPGSKVTFNGVPIGRLTAVDVAEVDGEQQAELTLDVKPQYLKLIPENVTAELKATTVFGNKYISFVAPDNPSSARVSPDTPIRAKGVTTEFNTLFETITAISEQIDPIKLNETLTATAQALDGLGEKFGQSVVNGNTILADLNGRMPQIRRDISGLADLGEVYADAAPDLFDSLTNAVTTARTLNQQRGNLDQALVAAVGFGNTGGDILERGGPYLVRGAQDLLPVSAMLDRNSPAWYCMIHNYAEAAPKFAQQTRNGYGFELQDFLVGAPNAWVYPDNLPRVNAKGGPEGRPGCWQPITKDLWPAPYLVLDTGASIAPYNHFELGQPLVSEYVWGRQIGEHTINPDGLAFQLRLQLLLVGALITAQSDGGGGHGADRDRQGHRFPPGDGQVLTQDDRAQHHGHHGFEDQHGRHRGLQRPGVKCRLLQQRGDHPEGHHQVQRRSGQHGEHAVHGDRVHDDLGQHRDHTEHHAHRERQQHRPAPVGASGGGQDTQSDGCRAHHDDDDRGGHRHPVGSGAGPGEGHEHRQRAGQQQCPQPFGAADPPVGQPGTEREREQQRRDQYRLDEQQ</sequence>
<evidence type="ECO:0000313" key="6">
    <source>
        <dbReference type="Proteomes" id="UP000182227"/>
    </source>
</evidence>
<evidence type="ECO:0000313" key="5">
    <source>
        <dbReference type="EMBL" id="CQD02605.1"/>
    </source>
</evidence>
<accession>A0A0U1CVD0</accession>
<dbReference type="InterPro" id="IPR005693">
    <property type="entry name" value="Mce"/>
</dbReference>
<feature type="region of interest" description="Disordered" evidence="1">
    <location>
        <begin position="436"/>
        <end position="487"/>
    </location>
</feature>
<feature type="compositionally biased region" description="Basic and acidic residues" evidence="1">
    <location>
        <begin position="619"/>
        <end position="637"/>
    </location>
</feature>
<proteinExistence type="predicted"/>
<dbReference type="NCBIfam" id="TIGR00996">
    <property type="entry name" value="Mtu_fam_mce"/>
    <property type="match status" value="1"/>
</dbReference>
<evidence type="ECO:0000256" key="1">
    <source>
        <dbReference type="SAM" id="MobiDB-lite"/>
    </source>
</evidence>
<organism evidence="5 6">
    <name type="scientific">Mycolicibacterium conceptionense</name>
    <dbReference type="NCBI Taxonomy" id="451644"/>
    <lineage>
        <taxon>Bacteria</taxon>
        <taxon>Bacillati</taxon>
        <taxon>Actinomycetota</taxon>
        <taxon>Actinomycetes</taxon>
        <taxon>Mycobacteriales</taxon>
        <taxon>Mycobacteriaceae</taxon>
        <taxon>Mycolicibacterium</taxon>
    </lineage>
</organism>
<feature type="domain" description="Mammalian cell entry C-terminal" evidence="4">
    <location>
        <begin position="141"/>
        <end position="357"/>
    </location>
</feature>
<feature type="domain" description="Mce/MlaD" evidence="3">
    <location>
        <begin position="54"/>
        <end position="134"/>
    </location>
</feature>
<feature type="transmembrane region" description="Helical" evidence="2">
    <location>
        <begin position="25"/>
        <end position="47"/>
    </location>
</feature>
<feature type="compositionally biased region" description="Basic residues" evidence="1">
    <location>
        <begin position="538"/>
        <end position="547"/>
    </location>
</feature>
<dbReference type="AlphaFoldDB" id="A0A0U1CVD0"/>
<dbReference type="GO" id="GO:0051701">
    <property type="term" value="P:biological process involved in interaction with host"/>
    <property type="evidence" value="ECO:0007669"/>
    <property type="project" value="TreeGrafter"/>
</dbReference>
<keyword evidence="2" id="KW-0472">Membrane</keyword>
<keyword evidence="2" id="KW-1133">Transmembrane helix</keyword>
<dbReference type="Pfam" id="PF11887">
    <property type="entry name" value="Mce4_CUP1"/>
    <property type="match status" value="1"/>
</dbReference>
<dbReference type="InterPro" id="IPR052336">
    <property type="entry name" value="MlaD_Phospholipid_Transporter"/>
</dbReference>
<feature type="compositionally biased region" description="Basic and acidic residues" evidence="1">
    <location>
        <begin position="463"/>
        <end position="479"/>
    </location>
</feature>
<evidence type="ECO:0000256" key="2">
    <source>
        <dbReference type="SAM" id="Phobius"/>
    </source>
</evidence>
<dbReference type="GO" id="GO:0005576">
    <property type="term" value="C:extracellular region"/>
    <property type="evidence" value="ECO:0007669"/>
    <property type="project" value="TreeGrafter"/>
</dbReference>
<evidence type="ECO:0000259" key="3">
    <source>
        <dbReference type="Pfam" id="PF02470"/>
    </source>
</evidence>
<dbReference type="Proteomes" id="UP000182227">
    <property type="component" value="Unassembled WGS sequence"/>
</dbReference>
<keyword evidence="2" id="KW-0812">Transmembrane</keyword>
<dbReference type="EMBL" id="CTEF01000001">
    <property type="protein sequence ID" value="CQD02605.1"/>
    <property type="molecule type" value="Genomic_DNA"/>
</dbReference>
<dbReference type="InterPro" id="IPR024516">
    <property type="entry name" value="Mce_C"/>
</dbReference>
<gene>
    <name evidence="5" type="ORF">BN970_00197</name>
</gene>